<dbReference type="Gene3D" id="3.30.40.10">
    <property type="entry name" value="Zinc/RING finger domain, C3HC4 (zinc finger)"/>
    <property type="match status" value="1"/>
</dbReference>
<comment type="caution">
    <text evidence="7">The sequence shown here is derived from an EMBL/GenBank/DDBJ whole genome shotgun (WGS) entry which is preliminary data.</text>
</comment>
<evidence type="ECO:0000256" key="3">
    <source>
        <dbReference type="ARBA" id="ARBA00022833"/>
    </source>
</evidence>
<feature type="non-terminal residue" evidence="7">
    <location>
        <position position="1"/>
    </location>
</feature>
<dbReference type="PROSITE" id="PS00518">
    <property type="entry name" value="ZF_RING_1"/>
    <property type="match status" value="1"/>
</dbReference>
<dbReference type="Gene3D" id="1.20.120.1750">
    <property type="match status" value="1"/>
</dbReference>
<evidence type="ECO:0000313" key="8">
    <source>
        <dbReference type="Proteomes" id="UP001189429"/>
    </source>
</evidence>
<evidence type="ECO:0000259" key="6">
    <source>
        <dbReference type="PROSITE" id="PS50089"/>
    </source>
</evidence>
<evidence type="ECO:0000256" key="5">
    <source>
        <dbReference type="SAM" id="MobiDB-lite"/>
    </source>
</evidence>
<keyword evidence="3" id="KW-0862">Zinc</keyword>
<feature type="compositionally biased region" description="Low complexity" evidence="5">
    <location>
        <begin position="10"/>
        <end position="24"/>
    </location>
</feature>
<evidence type="ECO:0000313" key="7">
    <source>
        <dbReference type="EMBL" id="CAK0819853.1"/>
    </source>
</evidence>
<evidence type="ECO:0000256" key="4">
    <source>
        <dbReference type="PROSITE-ProRule" id="PRU00175"/>
    </source>
</evidence>
<dbReference type="InterPro" id="IPR031127">
    <property type="entry name" value="E3_UB_ligase_RBR"/>
</dbReference>
<organism evidence="7 8">
    <name type="scientific">Prorocentrum cordatum</name>
    <dbReference type="NCBI Taxonomy" id="2364126"/>
    <lineage>
        <taxon>Eukaryota</taxon>
        <taxon>Sar</taxon>
        <taxon>Alveolata</taxon>
        <taxon>Dinophyceae</taxon>
        <taxon>Prorocentrales</taxon>
        <taxon>Prorocentraceae</taxon>
        <taxon>Prorocentrum</taxon>
    </lineage>
</organism>
<feature type="region of interest" description="Disordered" evidence="5">
    <location>
        <begin position="1"/>
        <end position="26"/>
    </location>
</feature>
<evidence type="ECO:0000256" key="2">
    <source>
        <dbReference type="ARBA" id="ARBA00022771"/>
    </source>
</evidence>
<dbReference type="EMBL" id="CAUYUJ010007187">
    <property type="protein sequence ID" value="CAK0819853.1"/>
    <property type="molecule type" value="Genomic_DNA"/>
</dbReference>
<dbReference type="SUPFAM" id="SSF57850">
    <property type="entry name" value="RING/U-box"/>
    <property type="match status" value="2"/>
</dbReference>
<dbReference type="PANTHER" id="PTHR11685">
    <property type="entry name" value="RBR FAMILY RING FINGER AND IBR DOMAIN-CONTAINING"/>
    <property type="match status" value="1"/>
</dbReference>
<proteinExistence type="predicted"/>
<reference evidence="7" key="1">
    <citation type="submission" date="2023-10" db="EMBL/GenBank/DDBJ databases">
        <authorList>
            <person name="Chen Y."/>
            <person name="Shah S."/>
            <person name="Dougan E. K."/>
            <person name="Thang M."/>
            <person name="Chan C."/>
        </authorList>
    </citation>
    <scope>NUCLEOTIDE SEQUENCE [LARGE SCALE GENOMIC DNA]</scope>
</reference>
<sequence>GGRGGRRGQARASRAAAPPRQPSSDAVGEGQRCGLCLAHLHADDLVGPSCGHLFCVRCLQCHVLGADFCRQGARCPRCPADFTVEQVKFLVGERAYGARQADMVREDEALARRVAAGARLRCPRCGREEHDGVRPSAAENGAADQRFDELMAEQHWRRCPVCAAPSEKDCGCNFMQCCSSRALLARGARGTRTGATYAGNRCGRRTTTRTTPG</sequence>
<feature type="non-terminal residue" evidence="7">
    <location>
        <position position="213"/>
    </location>
</feature>
<dbReference type="InterPro" id="IPR001841">
    <property type="entry name" value="Znf_RING"/>
</dbReference>
<dbReference type="InterPro" id="IPR013083">
    <property type="entry name" value="Znf_RING/FYVE/PHD"/>
</dbReference>
<gene>
    <name evidence="7" type="ORF">PCOR1329_LOCUS21732</name>
</gene>
<name>A0ABN9RPU3_9DINO</name>
<feature type="domain" description="RING-type" evidence="6">
    <location>
        <begin position="33"/>
        <end position="78"/>
    </location>
</feature>
<keyword evidence="1" id="KW-0479">Metal-binding</keyword>
<dbReference type="InterPro" id="IPR017907">
    <property type="entry name" value="Znf_RING_CS"/>
</dbReference>
<protein>
    <recommendedName>
        <fullName evidence="6">RING-type domain-containing protein</fullName>
    </recommendedName>
</protein>
<dbReference type="PROSITE" id="PS50089">
    <property type="entry name" value="ZF_RING_2"/>
    <property type="match status" value="1"/>
</dbReference>
<accession>A0ABN9RPU3</accession>
<dbReference type="Proteomes" id="UP001189429">
    <property type="component" value="Unassembled WGS sequence"/>
</dbReference>
<evidence type="ECO:0000256" key="1">
    <source>
        <dbReference type="ARBA" id="ARBA00022723"/>
    </source>
</evidence>
<keyword evidence="8" id="KW-1185">Reference proteome</keyword>
<keyword evidence="2 4" id="KW-0863">Zinc-finger</keyword>